<dbReference type="SUPFAM" id="SSF46785">
    <property type="entry name" value="Winged helix' DNA-binding domain"/>
    <property type="match status" value="1"/>
</dbReference>
<evidence type="ECO:0000313" key="5">
    <source>
        <dbReference type="Proteomes" id="UP000178908"/>
    </source>
</evidence>
<comment type="caution">
    <text evidence="4">The sequence shown here is derived from an EMBL/GenBank/DDBJ whole genome shotgun (WGS) entry which is preliminary data.</text>
</comment>
<dbReference type="Gene3D" id="3.40.50.450">
    <property type="match status" value="1"/>
</dbReference>
<dbReference type="AlphaFoldDB" id="A0A1F8F9H4"/>
<dbReference type="Pfam" id="PF17782">
    <property type="entry name" value="WHD_DprA"/>
    <property type="match status" value="1"/>
</dbReference>
<name>A0A1F8F9H4_9BACT</name>
<evidence type="ECO:0000259" key="2">
    <source>
        <dbReference type="Pfam" id="PF02481"/>
    </source>
</evidence>
<gene>
    <name evidence="4" type="ORF">A3C61_00110</name>
</gene>
<dbReference type="InterPro" id="IPR041614">
    <property type="entry name" value="DprA_WH"/>
</dbReference>
<feature type="domain" description="Smf/DprA SLOG" evidence="2">
    <location>
        <begin position="8"/>
        <end position="218"/>
    </location>
</feature>
<dbReference type="GO" id="GO:0009294">
    <property type="term" value="P:DNA-mediated transformation"/>
    <property type="evidence" value="ECO:0007669"/>
    <property type="project" value="InterPro"/>
</dbReference>
<proteinExistence type="inferred from homology"/>
<dbReference type="InterPro" id="IPR036388">
    <property type="entry name" value="WH-like_DNA-bd_sf"/>
</dbReference>
<dbReference type="EMBL" id="MGJO01000012">
    <property type="protein sequence ID" value="OGN09795.1"/>
    <property type="molecule type" value="Genomic_DNA"/>
</dbReference>
<comment type="similarity">
    <text evidence="1">Belongs to the DprA/Smf family.</text>
</comment>
<evidence type="ECO:0000256" key="1">
    <source>
        <dbReference type="ARBA" id="ARBA00006525"/>
    </source>
</evidence>
<evidence type="ECO:0000313" key="4">
    <source>
        <dbReference type="EMBL" id="OGN09795.1"/>
    </source>
</evidence>
<reference evidence="4 5" key="1">
    <citation type="journal article" date="2016" name="Nat. Commun.">
        <title>Thousands of microbial genomes shed light on interconnected biogeochemical processes in an aquifer system.</title>
        <authorList>
            <person name="Anantharaman K."/>
            <person name="Brown C.T."/>
            <person name="Hug L.A."/>
            <person name="Sharon I."/>
            <person name="Castelle C.J."/>
            <person name="Probst A.J."/>
            <person name="Thomas B.C."/>
            <person name="Singh A."/>
            <person name="Wilkins M.J."/>
            <person name="Karaoz U."/>
            <person name="Brodie E.L."/>
            <person name="Williams K.H."/>
            <person name="Hubbard S.S."/>
            <person name="Banfield J.F."/>
        </authorList>
    </citation>
    <scope>NUCLEOTIDE SEQUENCE [LARGE SCALE GENOMIC DNA]</scope>
</reference>
<dbReference type="NCBIfam" id="TIGR00732">
    <property type="entry name" value="dprA"/>
    <property type="match status" value="1"/>
</dbReference>
<dbReference type="Proteomes" id="UP000178908">
    <property type="component" value="Unassembled WGS sequence"/>
</dbReference>
<feature type="domain" description="DprA winged helix" evidence="3">
    <location>
        <begin position="241"/>
        <end position="295"/>
    </location>
</feature>
<organism evidence="4 5">
    <name type="scientific">Candidatus Yanofskybacteria bacterium RIFCSPHIGHO2_02_FULL_39_10</name>
    <dbReference type="NCBI Taxonomy" id="1802674"/>
    <lineage>
        <taxon>Bacteria</taxon>
        <taxon>Candidatus Yanofskyibacteriota</taxon>
    </lineage>
</organism>
<protein>
    <submittedName>
        <fullName evidence="4">DNA protecting protein DprA</fullName>
    </submittedName>
</protein>
<dbReference type="InterPro" id="IPR057666">
    <property type="entry name" value="DrpA_SLOG"/>
</dbReference>
<dbReference type="PANTHER" id="PTHR43022">
    <property type="entry name" value="PROTEIN SMF"/>
    <property type="match status" value="1"/>
</dbReference>
<dbReference type="InterPro" id="IPR003488">
    <property type="entry name" value="DprA"/>
</dbReference>
<sequence length="299" mass="31946">MNFPIIELTPDSKKYPKLLKQISDPPDKLYCRGNINLLNTHCFSVVGTRKITSYGKEATDNIVSGLSATGWTIVSGLALGIDAAAHQAALDNDMLTIAVLGSTIDDSGIGPRTNLPLAKEILKNNGLLISEYKNSTDITKANFAVRDRIISGLSVGVLVVEGAEKSGSLITAKCAADQNRDVFAVPGSIFSFVSAGPNELIKKGARVVTSANDILEEYSQNLELELSAKGGPASGGKDNISTKDPVQKKILAILDDKGELTIDELIRESDIEASQILSAISMLEIKGRIKQRSGKYQKT</sequence>
<dbReference type="Pfam" id="PF02481">
    <property type="entry name" value="DNA_processg_A"/>
    <property type="match status" value="1"/>
</dbReference>
<dbReference type="Gene3D" id="1.10.10.10">
    <property type="entry name" value="Winged helix-like DNA-binding domain superfamily/Winged helix DNA-binding domain"/>
    <property type="match status" value="1"/>
</dbReference>
<dbReference type="InterPro" id="IPR036390">
    <property type="entry name" value="WH_DNA-bd_sf"/>
</dbReference>
<dbReference type="PANTHER" id="PTHR43022:SF1">
    <property type="entry name" value="PROTEIN SMF"/>
    <property type="match status" value="1"/>
</dbReference>
<dbReference type="SUPFAM" id="SSF102405">
    <property type="entry name" value="MCP/YpsA-like"/>
    <property type="match status" value="1"/>
</dbReference>
<evidence type="ECO:0000259" key="3">
    <source>
        <dbReference type="Pfam" id="PF17782"/>
    </source>
</evidence>
<accession>A0A1F8F9H4</accession>